<name>X0W4Q6_9ZZZZ</name>
<keyword evidence="3" id="KW-0460">Magnesium</keyword>
<dbReference type="AlphaFoldDB" id="X0W4Q6"/>
<accession>X0W4Q6</accession>
<reference evidence="5" key="1">
    <citation type="journal article" date="2014" name="Front. Microbiol.">
        <title>High frequency of phylogenetically diverse reductive dehalogenase-homologous genes in deep subseafloor sedimentary metagenomes.</title>
        <authorList>
            <person name="Kawai M."/>
            <person name="Futagami T."/>
            <person name="Toyoda A."/>
            <person name="Takaki Y."/>
            <person name="Nishi S."/>
            <person name="Hori S."/>
            <person name="Arai W."/>
            <person name="Tsubouchi T."/>
            <person name="Morono Y."/>
            <person name="Uchiyama I."/>
            <person name="Ito T."/>
            <person name="Fujiyama A."/>
            <person name="Inagaki F."/>
            <person name="Takami H."/>
        </authorList>
    </citation>
    <scope>NUCLEOTIDE SEQUENCE</scope>
    <source>
        <strain evidence="5">Expedition CK06-06</strain>
    </source>
</reference>
<evidence type="ECO:0000256" key="1">
    <source>
        <dbReference type="ARBA" id="ARBA00001946"/>
    </source>
</evidence>
<dbReference type="NCBIfam" id="TIGR01509">
    <property type="entry name" value="HAD-SF-IA-v3"/>
    <property type="match status" value="1"/>
</dbReference>
<keyword evidence="2" id="KW-0479">Metal-binding</keyword>
<gene>
    <name evidence="5" type="ORF">S01H1_33009</name>
</gene>
<dbReference type="GO" id="GO:0046872">
    <property type="term" value="F:metal ion binding"/>
    <property type="evidence" value="ECO:0007669"/>
    <property type="project" value="UniProtKB-KW"/>
</dbReference>
<comment type="caution">
    <text evidence="5">The sequence shown here is derived from an EMBL/GenBank/DDBJ whole genome shotgun (WGS) entry which is preliminary data.</text>
</comment>
<dbReference type="GO" id="GO:0003824">
    <property type="term" value="F:catalytic activity"/>
    <property type="evidence" value="ECO:0007669"/>
    <property type="project" value="UniProtKB-ARBA"/>
</dbReference>
<dbReference type="SFLD" id="SFLDS00003">
    <property type="entry name" value="Haloacid_Dehalogenase"/>
    <property type="match status" value="1"/>
</dbReference>
<protein>
    <recommendedName>
        <fullName evidence="6">FCP1 homology domain-containing protein</fullName>
    </recommendedName>
</protein>
<dbReference type="CDD" id="cd07505">
    <property type="entry name" value="HAD_BPGM-like"/>
    <property type="match status" value="1"/>
</dbReference>
<dbReference type="InterPro" id="IPR036412">
    <property type="entry name" value="HAD-like_sf"/>
</dbReference>
<dbReference type="SUPFAM" id="SSF56784">
    <property type="entry name" value="HAD-like"/>
    <property type="match status" value="1"/>
</dbReference>
<dbReference type="InterPro" id="IPR023214">
    <property type="entry name" value="HAD_sf"/>
</dbReference>
<dbReference type="InterPro" id="IPR006439">
    <property type="entry name" value="HAD-SF_hydro_IA"/>
</dbReference>
<evidence type="ECO:0008006" key="6">
    <source>
        <dbReference type="Google" id="ProtNLM"/>
    </source>
</evidence>
<dbReference type="PANTHER" id="PTHR46193">
    <property type="entry name" value="6-PHOSPHOGLUCONATE PHOSPHATASE"/>
    <property type="match status" value="1"/>
</dbReference>
<dbReference type="SFLD" id="SFLDG01129">
    <property type="entry name" value="C1.5:_HAD__Beta-PGM__Phosphata"/>
    <property type="match status" value="1"/>
</dbReference>
<dbReference type="InterPro" id="IPR051600">
    <property type="entry name" value="Beta-PGM-like"/>
</dbReference>
<evidence type="ECO:0000256" key="3">
    <source>
        <dbReference type="ARBA" id="ARBA00022842"/>
    </source>
</evidence>
<proteinExistence type="predicted"/>
<evidence type="ECO:0000256" key="2">
    <source>
        <dbReference type="ARBA" id="ARBA00022723"/>
    </source>
</evidence>
<dbReference type="Gene3D" id="3.40.50.1000">
    <property type="entry name" value="HAD superfamily/HAD-like"/>
    <property type="match status" value="1"/>
</dbReference>
<dbReference type="Pfam" id="PF00702">
    <property type="entry name" value="Hydrolase"/>
    <property type="match status" value="1"/>
</dbReference>
<dbReference type="EMBL" id="BARS01020473">
    <property type="protein sequence ID" value="GAG07696.1"/>
    <property type="molecule type" value="Genomic_DNA"/>
</dbReference>
<comment type="cofactor">
    <cofactor evidence="1">
        <name>Mg(2+)</name>
        <dbReference type="ChEBI" id="CHEBI:18420"/>
    </cofactor>
</comment>
<evidence type="ECO:0000313" key="5">
    <source>
        <dbReference type="EMBL" id="GAG07696.1"/>
    </source>
</evidence>
<organism evidence="5">
    <name type="scientific">marine sediment metagenome</name>
    <dbReference type="NCBI Taxonomy" id="412755"/>
    <lineage>
        <taxon>unclassified sequences</taxon>
        <taxon>metagenomes</taxon>
        <taxon>ecological metagenomes</taxon>
    </lineage>
</organism>
<dbReference type="Gene3D" id="1.10.150.240">
    <property type="entry name" value="Putative phosphatase, domain 2"/>
    <property type="match status" value="1"/>
</dbReference>
<dbReference type="PANTHER" id="PTHR46193:SF18">
    <property type="entry name" value="HEXITOL PHOSPHATASE B"/>
    <property type="match status" value="1"/>
</dbReference>
<evidence type="ECO:0000256" key="4">
    <source>
        <dbReference type="ARBA" id="ARBA00023277"/>
    </source>
</evidence>
<keyword evidence="4" id="KW-0119">Carbohydrate metabolism</keyword>
<sequence>MNMKVIKASLIDIDGTLLDTEVFQYLTWRDVLRQTAGYDLSEKEYIKSYCGNSTKRIAERIQIQFDITLTPEEIFDMRERIVLEKVIRGEIKQMPYAAEVLEHFARKLPIALVTGASFRETEHKLTKSHLDAIVISYDIPIISGDIVTRGKPHPDSYIVAAKTLNVEPTDCIAFEDTLAGIESAESAGVTCLAVPNRWTRNKMPERKLYANLKEAQQAVEKNYLLQPNR</sequence>
<dbReference type="InterPro" id="IPR023198">
    <property type="entry name" value="PGP-like_dom2"/>
</dbReference>